<dbReference type="EMBL" id="KV417354">
    <property type="protein sequence ID" value="KZO90045.1"/>
    <property type="molecule type" value="Genomic_DNA"/>
</dbReference>
<dbReference type="AlphaFoldDB" id="A0A167G0F8"/>
<evidence type="ECO:0000313" key="2">
    <source>
        <dbReference type="Proteomes" id="UP000076738"/>
    </source>
</evidence>
<reference evidence="1 2" key="1">
    <citation type="journal article" date="2016" name="Mol. Biol. Evol.">
        <title>Comparative Genomics of Early-Diverging Mushroom-Forming Fungi Provides Insights into the Origins of Lignocellulose Decay Capabilities.</title>
        <authorList>
            <person name="Nagy L.G."/>
            <person name="Riley R."/>
            <person name="Tritt A."/>
            <person name="Adam C."/>
            <person name="Daum C."/>
            <person name="Floudas D."/>
            <person name="Sun H."/>
            <person name="Yadav J.S."/>
            <person name="Pangilinan J."/>
            <person name="Larsson K.H."/>
            <person name="Matsuura K."/>
            <person name="Barry K."/>
            <person name="Labutti K."/>
            <person name="Kuo R."/>
            <person name="Ohm R.A."/>
            <person name="Bhattacharya S.S."/>
            <person name="Shirouzu T."/>
            <person name="Yoshinaga Y."/>
            <person name="Martin F.M."/>
            <person name="Grigoriev I.V."/>
            <person name="Hibbett D.S."/>
        </authorList>
    </citation>
    <scope>NUCLEOTIDE SEQUENCE [LARGE SCALE GENOMIC DNA]</scope>
    <source>
        <strain evidence="1 2">TUFC12733</strain>
    </source>
</reference>
<keyword evidence="2" id="KW-1185">Reference proteome</keyword>
<gene>
    <name evidence="1" type="ORF">CALVIDRAFT_415782</name>
</gene>
<organism evidence="1 2">
    <name type="scientific">Calocera viscosa (strain TUFC12733)</name>
    <dbReference type="NCBI Taxonomy" id="1330018"/>
    <lineage>
        <taxon>Eukaryota</taxon>
        <taxon>Fungi</taxon>
        <taxon>Dikarya</taxon>
        <taxon>Basidiomycota</taxon>
        <taxon>Agaricomycotina</taxon>
        <taxon>Dacrymycetes</taxon>
        <taxon>Dacrymycetales</taxon>
        <taxon>Dacrymycetaceae</taxon>
        <taxon>Calocera</taxon>
    </lineage>
</organism>
<sequence>MPDRLGRDVLVAEEGTRDGMAGQARERGVLVIFTSIKTNRTVMPTLARWSRKKALRPEDETSFRLARSNPSDRPTHHNIASPLVTFRETTSAPARIISQLGTHSQHHFCRPAHHMRALSPLLEHVLLRPIHLLTRTVALAAEDQVCMIDFSLKIHQTRAGNELGPLVDEVRRL</sequence>
<accession>A0A167G0F8</accession>
<name>A0A167G0F8_CALVF</name>
<evidence type="ECO:0000313" key="1">
    <source>
        <dbReference type="EMBL" id="KZO90045.1"/>
    </source>
</evidence>
<dbReference type="Proteomes" id="UP000076738">
    <property type="component" value="Unassembled WGS sequence"/>
</dbReference>
<proteinExistence type="predicted"/>
<protein>
    <submittedName>
        <fullName evidence="1">Uncharacterized protein</fullName>
    </submittedName>
</protein>